<dbReference type="EMBL" id="BQXU01000023">
    <property type="protein sequence ID" value="GKT48289.1"/>
    <property type="molecule type" value="Genomic_DNA"/>
</dbReference>
<organism evidence="2 3">
    <name type="scientific">Colletotrichum spaethianum</name>
    <dbReference type="NCBI Taxonomy" id="700344"/>
    <lineage>
        <taxon>Eukaryota</taxon>
        <taxon>Fungi</taxon>
        <taxon>Dikarya</taxon>
        <taxon>Ascomycota</taxon>
        <taxon>Pezizomycotina</taxon>
        <taxon>Sordariomycetes</taxon>
        <taxon>Hypocreomycetidae</taxon>
        <taxon>Glomerellales</taxon>
        <taxon>Glomerellaceae</taxon>
        <taxon>Colletotrichum</taxon>
        <taxon>Colletotrichum spaethianum species complex</taxon>
    </lineage>
</organism>
<comment type="caution">
    <text evidence="2">The sequence shown here is derived from an EMBL/GenBank/DDBJ whole genome shotgun (WGS) entry which is preliminary data.</text>
</comment>
<protein>
    <submittedName>
        <fullName evidence="2">Uncharacterized protein</fullName>
    </submittedName>
</protein>
<accession>A0AA37P9U6</accession>
<feature type="region of interest" description="Disordered" evidence="1">
    <location>
        <begin position="135"/>
        <end position="154"/>
    </location>
</feature>
<evidence type="ECO:0000313" key="3">
    <source>
        <dbReference type="Proteomes" id="UP001055115"/>
    </source>
</evidence>
<keyword evidence="3" id="KW-1185">Reference proteome</keyword>
<dbReference type="GeneID" id="73329272"/>
<dbReference type="RefSeq" id="XP_049130639.1">
    <property type="nucleotide sequence ID" value="XM_049274682.1"/>
</dbReference>
<name>A0AA37P9U6_9PEZI</name>
<dbReference type="Proteomes" id="UP001055115">
    <property type="component" value="Unassembled WGS sequence"/>
</dbReference>
<gene>
    <name evidence="2" type="ORF">ColSpa_08470</name>
</gene>
<dbReference type="AlphaFoldDB" id="A0AA37P9U6"/>
<proteinExistence type="predicted"/>
<feature type="region of interest" description="Disordered" evidence="1">
    <location>
        <begin position="1"/>
        <end position="20"/>
    </location>
</feature>
<sequence>MARKRKAQTLGGPNEKHSGCKKAKLDLTKSQVKHSVLQQYYDTVQTLREYLLSKLPGSSRLRRKKIASLGKDEIQPSKEGHDLILELSLLLDTTLVCTHHRPQAQTDSRWEQWRSFSQKADESIVSASGDLASATCSQSEVPPCNPNSFVSQAD</sequence>
<evidence type="ECO:0000256" key="1">
    <source>
        <dbReference type="SAM" id="MobiDB-lite"/>
    </source>
</evidence>
<reference evidence="2 3" key="1">
    <citation type="submission" date="2022-03" db="EMBL/GenBank/DDBJ databases">
        <title>Genome data of Colletotrichum spp.</title>
        <authorList>
            <person name="Utami Y.D."/>
            <person name="Hiruma K."/>
        </authorList>
    </citation>
    <scope>NUCLEOTIDE SEQUENCE [LARGE SCALE GENOMIC DNA]</scope>
    <source>
        <strain evidence="2 3">MAFF 239500</strain>
    </source>
</reference>
<evidence type="ECO:0000313" key="2">
    <source>
        <dbReference type="EMBL" id="GKT48289.1"/>
    </source>
</evidence>